<feature type="region of interest" description="Disordered" evidence="1">
    <location>
        <begin position="382"/>
        <end position="402"/>
    </location>
</feature>
<dbReference type="Proteomes" id="UP000078397">
    <property type="component" value="Unassembled WGS sequence"/>
</dbReference>
<dbReference type="KEGG" id="pchm:VFPPC_12800"/>
<evidence type="ECO:0000313" key="3">
    <source>
        <dbReference type="Proteomes" id="UP000078397"/>
    </source>
</evidence>
<proteinExistence type="predicted"/>
<dbReference type="OrthoDB" id="419770at2759"/>
<feature type="compositionally biased region" description="Polar residues" evidence="1">
    <location>
        <begin position="501"/>
        <end position="510"/>
    </location>
</feature>
<feature type="region of interest" description="Disordered" evidence="1">
    <location>
        <begin position="270"/>
        <end position="294"/>
    </location>
</feature>
<evidence type="ECO:0000256" key="1">
    <source>
        <dbReference type="SAM" id="MobiDB-lite"/>
    </source>
</evidence>
<dbReference type="RefSeq" id="XP_018148668.1">
    <property type="nucleotide sequence ID" value="XM_018290577.1"/>
</dbReference>
<feature type="compositionally biased region" description="Polar residues" evidence="1">
    <location>
        <begin position="283"/>
        <end position="294"/>
    </location>
</feature>
<keyword evidence="3" id="KW-1185">Reference proteome</keyword>
<dbReference type="AlphaFoldDB" id="A0A179G404"/>
<gene>
    <name evidence="2" type="ORF">VFPPC_12800</name>
</gene>
<reference evidence="2 3" key="1">
    <citation type="journal article" date="2016" name="PLoS Pathog.">
        <title>Biosynthesis of antibiotic leucinostatins in bio-control fungus Purpureocillium lilacinum and their inhibition on phytophthora revealed by genome mining.</title>
        <authorList>
            <person name="Wang G."/>
            <person name="Liu Z."/>
            <person name="Lin R."/>
            <person name="Li E."/>
            <person name="Mao Z."/>
            <person name="Ling J."/>
            <person name="Yang Y."/>
            <person name="Yin W.B."/>
            <person name="Xie B."/>
        </authorList>
    </citation>
    <scope>NUCLEOTIDE SEQUENCE [LARGE SCALE GENOMIC DNA]</scope>
    <source>
        <strain evidence="2">170</strain>
    </source>
</reference>
<dbReference type="GeneID" id="28854571"/>
<name>A0A179G404_METCM</name>
<evidence type="ECO:0000313" key="2">
    <source>
        <dbReference type="EMBL" id="OAQ72585.1"/>
    </source>
</evidence>
<accession>A0A179G404</accession>
<feature type="compositionally biased region" description="Low complexity" evidence="1">
    <location>
        <begin position="147"/>
        <end position="176"/>
    </location>
</feature>
<feature type="region of interest" description="Disordered" evidence="1">
    <location>
        <begin position="541"/>
        <end position="565"/>
    </location>
</feature>
<protein>
    <submittedName>
        <fullName evidence="2">Uncharacterized protein</fullName>
    </submittedName>
</protein>
<dbReference type="EMBL" id="LSBJ02000001">
    <property type="protein sequence ID" value="OAQ72585.1"/>
    <property type="molecule type" value="Genomic_DNA"/>
</dbReference>
<organism evidence="2 3">
    <name type="scientific">Pochonia chlamydosporia 170</name>
    <dbReference type="NCBI Taxonomy" id="1380566"/>
    <lineage>
        <taxon>Eukaryota</taxon>
        <taxon>Fungi</taxon>
        <taxon>Dikarya</taxon>
        <taxon>Ascomycota</taxon>
        <taxon>Pezizomycotina</taxon>
        <taxon>Sordariomycetes</taxon>
        <taxon>Hypocreomycetidae</taxon>
        <taxon>Hypocreales</taxon>
        <taxon>Clavicipitaceae</taxon>
        <taxon>Pochonia</taxon>
    </lineage>
</organism>
<feature type="region of interest" description="Disordered" evidence="1">
    <location>
        <begin position="1"/>
        <end position="57"/>
    </location>
</feature>
<feature type="region of interest" description="Disordered" evidence="1">
    <location>
        <begin position="104"/>
        <end position="132"/>
    </location>
</feature>
<comment type="caution">
    <text evidence="2">The sequence shown here is derived from an EMBL/GenBank/DDBJ whole genome shotgun (WGS) entry which is preliminary data.</text>
</comment>
<feature type="region of interest" description="Disordered" evidence="1">
    <location>
        <begin position="418"/>
        <end position="518"/>
    </location>
</feature>
<feature type="compositionally biased region" description="Polar residues" evidence="1">
    <location>
        <begin position="178"/>
        <end position="187"/>
    </location>
</feature>
<feature type="region of interest" description="Disordered" evidence="1">
    <location>
        <begin position="147"/>
        <end position="206"/>
    </location>
</feature>
<sequence length="654" mass="71167">MAPFEPSRAACPRHLLQSSTPKTPEPFAESQAQPPSPPRPRFRLRRRTTSSQLNAPTQQFLASVAAADVPIPSIEEPQVYDDEDMLSIAYPVIPHLDRIDDVSLGEHSSKARTFSPPKTPAPDLAPSLSPKQFPDWSIDATFSSLESSPEYESSRPSTARSTQTSSSLFSRFSLPSEDLSQCASPESEQSDRFGSFLSPDDADRTFKPMLTTTRSAKSRKAPWTKAMSQHLWSTYTMYLQDPKVTPFRPGKSGIPPPGVCIRVAREAKRSWKGSRPLGKPGNKSGSSTPTAEASGTYMQWPHTCAATRGHLRELCKAHSGPASRNFQNLCNSPAPFGKSVNRFWNRRSAPARSPSVFSGSDMAMSLTVCTSDSMQLEGPLAQLTSSQPETTSQEAAPASTSTEQSMFAFGGILGRPGPRLGSPFMARSYGPSSSTGLEDTFNVRPEAQRQARTVGTRRGLGSPVRLDQSRPSTQKRRSRQSVLEPPRRIKRPSLGSDFWTDPSSNENEGSSAPFIEFSSTDSKHHDSLFVPRTNLQELFETSHPDPSLAGSASFPPAAGLAPSQTVPARLGSPFSAKVMSHSFPNRHSSVSAIDVGAVFRPFATVHQAGGERPSTTASASSAKTPLANRLAYIDERLKGFRRRDRNGRRSQSPF</sequence>
<dbReference type="STRING" id="1380566.A0A179G404"/>